<keyword evidence="3" id="KW-0540">Nuclease</keyword>
<dbReference type="PIRSF" id="PIRSF030850">
    <property type="entry name" value="UCP030850"/>
    <property type="match status" value="1"/>
</dbReference>
<reference evidence="3" key="1">
    <citation type="submission" date="2024-07" db="EMBL/GenBank/DDBJ databases">
        <authorList>
            <person name="Kim Y.J."/>
            <person name="Jeong J.Y."/>
        </authorList>
    </citation>
    <scope>NUCLEOTIDE SEQUENCE</scope>
    <source>
        <strain evidence="3">GIHE-MW2</strain>
    </source>
</reference>
<dbReference type="InterPro" id="IPR058813">
    <property type="entry name" value="DNA-SBD_ScoMcrA"/>
</dbReference>
<dbReference type="InterPro" id="IPR011396">
    <property type="entry name" value="PT_DNA_restrict"/>
</dbReference>
<feature type="domain" description="ScoMcrA-like DNA sulfur-binding" evidence="2">
    <location>
        <begin position="21"/>
        <end position="158"/>
    </location>
</feature>
<dbReference type="AlphaFoldDB" id="A0AAU8JH56"/>
<evidence type="ECO:0000259" key="1">
    <source>
        <dbReference type="Pfam" id="PF13391"/>
    </source>
</evidence>
<keyword evidence="3" id="KW-0255">Endonuclease</keyword>
<dbReference type="Pfam" id="PF13391">
    <property type="entry name" value="HNH_2"/>
    <property type="match status" value="1"/>
</dbReference>
<evidence type="ECO:0000313" key="3">
    <source>
        <dbReference type="EMBL" id="XCM38102.1"/>
    </source>
</evidence>
<dbReference type="RefSeq" id="WP_354635721.1">
    <property type="nucleotide sequence ID" value="NZ_CP159837.1"/>
</dbReference>
<gene>
    <name evidence="3" type="ORF">ABWT76_000928</name>
</gene>
<evidence type="ECO:0000259" key="2">
    <source>
        <dbReference type="Pfam" id="PF26340"/>
    </source>
</evidence>
<dbReference type="CDD" id="cd00085">
    <property type="entry name" value="HNHc"/>
    <property type="match status" value="1"/>
</dbReference>
<organism evidence="3">
    <name type="scientific">Planktothricoides raciborskii GIHE-MW2</name>
    <dbReference type="NCBI Taxonomy" id="2792601"/>
    <lineage>
        <taxon>Bacteria</taxon>
        <taxon>Bacillati</taxon>
        <taxon>Cyanobacteriota</taxon>
        <taxon>Cyanophyceae</taxon>
        <taxon>Oscillatoriophycideae</taxon>
        <taxon>Oscillatoriales</taxon>
        <taxon>Oscillatoriaceae</taxon>
        <taxon>Planktothricoides</taxon>
    </lineage>
</organism>
<feature type="domain" description="HNH nuclease" evidence="1">
    <location>
        <begin position="216"/>
        <end position="270"/>
    </location>
</feature>
<name>A0AAU8JH56_9CYAN</name>
<dbReference type="InterPro" id="IPR003615">
    <property type="entry name" value="HNH_nuc"/>
</dbReference>
<accession>A0AAU8JH56</accession>
<dbReference type="Pfam" id="PF26340">
    <property type="entry name" value="DNA-SBD_ScoMcrA"/>
    <property type="match status" value="1"/>
</dbReference>
<protein>
    <submittedName>
        <fullName evidence="3">HNH endonuclease</fullName>
    </submittedName>
</protein>
<sequence length="324" mass="38113">MSNSESSKNQNRDINYYSEIFSSLNVSRNKTKGQAYYKPILLLSVIDLITQGTIQDNKIFVSDELIDNFKKYWNVLSSDSSYKGGLHYPFFHLQSEGFWHLKFTDKFNGLQPKTTNKLKEAVEYASLDLELFELLQDNNSLQELIDTLIAVWFADYQQEIEDILRVNESLQENHNQQPQDDEFSDFEKKPKLVIRKALVRNSFFRKAVVHVYDYRCAICRLKVTRNLTQNIVDGAHIQPFAQFYNSHINNGLSLCKNHHWAFDRGWLSIDDNYRILVAEDLQEDSPNAKPLKEFHFENISLPNLEQYFPSIKALDWHRKNIFRP</sequence>
<dbReference type="GO" id="GO:0004519">
    <property type="term" value="F:endonuclease activity"/>
    <property type="evidence" value="ECO:0007669"/>
    <property type="project" value="UniProtKB-KW"/>
</dbReference>
<dbReference type="REBASE" id="845455">
    <property type="entry name" value="Pra2ORF928P"/>
</dbReference>
<proteinExistence type="predicted"/>
<dbReference type="EMBL" id="CP159837">
    <property type="protein sequence ID" value="XCM38102.1"/>
    <property type="molecule type" value="Genomic_DNA"/>
</dbReference>
<keyword evidence="3" id="KW-0378">Hydrolase</keyword>